<feature type="domain" description="PPM-type phosphatase" evidence="1">
    <location>
        <begin position="8"/>
        <end position="249"/>
    </location>
</feature>
<dbReference type="PROSITE" id="PS51746">
    <property type="entry name" value="PPM_2"/>
    <property type="match status" value="1"/>
</dbReference>
<proteinExistence type="predicted"/>
<comment type="caution">
    <text evidence="2">The sequence shown here is derived from an EMBL/GenBank/DDBJ whole genome shotgun (WGS) entry which is preliminary data.</text>
</comment>
<dbReference type="InterPro" id="IPR036457">
    <property type="entry name" value="PPM-type-like_dom_sf"/>
</dbReference>
<keyword evidence="2" id="KW-0378">Hydrolase</keyword>
<organism evidence="2 3">
    <name type="scientific">Thalassoglobus neptunius</name>
    <dbReference type="NCBI Taxonomy" id="1938619"/>
    <lineage>
        <taxon>Bacteria</taxon>
        <taxon>Pseudomonadati</taxon>
        <taxon>Planctomycetota</taxon>
        <taxon>Planctomycetia</taxon>
        <taxon>Planctomycetales</taxon>
        <taxon>Planctomycetaceae</taxon>
        <taxon>Thalassoglobus</taxon>
    </lineage>
</organism>
<dbReference type="OrthoDB" id="9801841at2"/>
<keyword evidence="3" id="KW-1185">Reference proteome</keyword>
<dbReference type="GO" id="GO:0004722">
    <property type="term" value="F:protein serine/threonine phosphatase activity"/>
    <property type="evidence" value="ECO:0007669"/>
    <property type="project" value="UniProtKB-EC"/>
</dbReference>
<accession>A0A5C5W8R7</accession>
<evidence type="ECO:0000259" key="1">
    <source>
        <dbReference type="PROSITE" id="PS51746"/>
    </source>
</evidence>
<dbReference type="Gene3D" id="3.60.40.10">
    <property type="entry name" value="PPM-type phosphatase domain"/>
    <property type="match status" value="1"/>
</dbReference>
<evidence type="ECO:0000313" key="2">
    <source>
        <dbReference type="EMBL" id="TWT47004.1"/>
    </source>
</evidence>
<dbReference type="CDD" id="cd00143">
    <property type="entry name" value="PP2Cc"/>
    <property type="match status" value="1"/>
</dbReference>
<dbReference type="RefSeq" id="WP_146511651.1">
    <property type="nucleotide sequence ID" value="NZ_SIHI01000026.1"/>
</dbReference>
<gene>
    <name evidence="2" type="primary">stp</name>
    <name evidence="2" type="ORF">KOR42_42720</name>
</gene>
<protein>
    <submittedName>
        <fullName evidence="2">Serine/threonine phosphatase stp</fullName>
        <ecNumber evidence="2">3.1.3.16</ecNumber>
    </submittedName>
</protein>
<dbReference type="InterPro" id="IPR015655">
    <property type="entry name" value="PP2C"/>
</dbReference>
<dbReference type="SUPFAM" id="SSF81606">
    <property type="entry name" value="PP2C-like"/>
    <property type="match status" value="1"/>
</dbReference>
<dbReference type="EMBL" id="SIHI01000026">
    <property type="protein sequence ID" value="TWT47004.1"/>
    <property type="molecule type" value="Genomic_DNA"/>
</dbReference>
<dbReference type="InterPro" id="IPR001932">
    <property type="entry name" value="PPM-type_phosphatase-like_dom"/>
</dbReference>
<sequence>MTDSSELTWGSVSITGNFRENNEDRLFIHSDGHYFLIADGMGGQSAGEKASELAVELISKRLDQTFDWDATTTDEVVVERIDQAIEYANSEIMALGEIEPKFRSMGTTITFIVRANDAFYIGGVGDSRTYLLRGDEFRQLTEDHSLTQALVKAGTISPADAETHRYKNVLYRYLGSKDGAKGSDAVRIAPQSGDRYLLCTDGVSDGVSDELMQEILVANDDPQAASDSLVKAAQDGGSKDNITCIVLYVQN</sequence>
<name>A0A5C5W8R7_9PLAN</name>
<reference evidence="2 3" key="1">
    <citation type="submission" date="2019-02" db="EMBL/GenBank/DDBJ databases">
        <title>Deep-cultivation of Planctomycetes and their phenomic and genomic characterization uncovers novel biology.</title>
        <authorList>
            <person name="Wiegand S."/>
            <person name="Jogler M."/>
            <person name="Boedeker C."/>
            <person name="Pinto D."/>
            <person name="Vollmers J."/>
            <person name="Rivas-Marin E."/>
            <person name="Kohn T."/>
            <person name="Peeters S.H."/>
            <person name="Heuer A."/>
            <person name="Rast P."/>
            <person name="Oberbeckmann S."/>
            <person name="Bunk B."/>
            <person name="Jeske O."/>
            <person name="Meyerdierks A."/>
            <person name="Storesund J.E."/>
            <person name="Kallscheuer N."/>
            <person name="Luecker S."/>
            <person name="Lage O.M."/>
            <person name="Pohl T."/>
            <person name="Merkel B.J."/>
            <person name="Hornburger P."/>
            <person name="Mueller R.-W."/>
            <person name="Bruemmer F."/>
            <person name="Labrenz M."/>
            <person name="Spormann A.M."/>
            <person name="Op Den Camp H."/>
            <person name="Overmann J."/>
            <person name="Amann R."/>
            <person name="Jetten M.S.M."/>
            <person name="Mascher T."/>
            <person name="Medema M.H."/>
            <person name="Devos D.P."/>
            <person name="Kaster A.-K."/>
            <person name="Ovreas L."/>
            <person name="Rohde M."/>
            <person name="Galperin M.Y."/>
            <person name="Jogler C."/>
        </authorList>
    </citation>
    <scope>NUCLEOTIDE SEQUENCE [LARGE SCALE GENOMIC DNA]</scope>
    <source>
        <strain evidence="2 3">KOR42</strain>
    </source>
</reference>
<dbReference type="SMART" id="SM00331">
    <property type="entry name" value="PP2C_SIG"/>
    <property type="match status" value="1"/>
</dbReference>
<dbReference type="EC" id="3.1.3.16" evidence="2"/>
<dbReference type="Pfam" id="PF13672">
    <property type="entry name" value="PP2C_2"/>
    <property type="match status" value="1"/>
</dbReference>
<evidence type="ECO:0000313" key="3">
    <source>
        <dbReference type="Proteomes" id="UP000317243"/>
    </source>
</evidence>
<dbReference type="Proteomes" id="UP000317243">
    <property type="component" value="Unassembled WGS sequence"/>
</dbReference>
<dbReference type="PANTHER" id="PTHR47992">
    <property type="entry name" value="PROTEIN PHOSPHATASE"/>
    <property type="match status" value="1"/>
</dbReference>
<dbReference type="SMART" id="SM00332">
    <property type="entry name" value="PP2Cc"/>
    <property type="match status" value="1"/>
</dbReference>
<dbReference type="AlphaFoldDB" id="A0A5C5W8R7"/>